<sequence>MQYALHCRSLIILVVYERTSAFGPIMSWQEVIKSNSHDAPACANWWHNFPTHLSDLGTVNVTSSLEPRPRFSTQASLKSNTKRCANSNLRGTVRLKDSDEKKLLFSKLPIYLLVNSHTGSTRFLPSESILEISMSNKAPFTQLVLQSSEHNIKPQTPTAQKAANIP</sequence>
<accession>A0A9Q3H621</accession>
<dbReference type="AlphaFoldDB" id="A0A9Q3H621"/>
<feature type="chain" id="PRO_5040108223" evidence="1">
    <location>
        <begin position="22"/>
        <end position="166"/>
    </location>
</feature>
<evidence type="ECO:0000313" key="2">
    <source>
        <dbReference type="EMBL" id="MBW0492492.1"/>
    </source>
</evidence>
<name>A0A9Q3H621_9BASI</name>
<dbReference type="EMBL" id="AVOT02011610">
    <property type="protein sequence ID" value="MBW0492492.1"/>
    <property type="molecule type" value="Genomic_DNA"/>
</dbReference>
<comment type="caution">
    <text evidence="2">The sequence shown here is derived from an EMBL/GenBank/DDBJ whole genome shotgun (WGS) entry which is preliminary data.</text>
</comment>
<keyword evidence="1" id="KW-0732">Signal</keyword>
<proteinExistence type="predicted"/>
<dbReference type="Proteomes" id="UP000765509">
    <property type="component" value="Unassembled WGS sequence"/>
</dbReference>
<feature type="signal peptide" evidence="1">
    <location>
        <begin position="1"/>
        <end position="21"/>
    </location>
</feature>
<evidence type="ECO:0000256" key="1">
    <source>
        <dbReference type="SAM" id="SignalP"/>
    </source>
</evidence>
<gene>
    <name evidence="2" type="ORF">O181_032207</name>
</gene>
<evidence type="ECO:0000313" key="3">
    <source>
        <dbReference type="Proteomes" id="UP000765509"/>
    </source>
</evidence>
<reference evidence="2" key="1">
    <citation type="submission" date="2021-03" db="EMBL/GenBank/DDBJ databases">
        <title>Draft genome sequence of rust myrtle Austropuccinia psidii MF-1, a brazilian biotype.</title>
        <authorList>
            <person name="Quecine M.C."/>
            <person name="Pachon D.M.R."/>
            <person name="Bonatelli M.L."/>
            <person name="Correr F.H."/>
            <person name="Franceschini L.M."/>
            <person name="Leite T.F."/>
            <person name="Margarido G.R.A."/>
            <person name="Almeida C.A."/>
            <person name="Ferrarezi J.A."/>
            <person name="Labate C.A."/>
        </authorList>
    </citation>
    <scope>NUCLEOTIDE SEQUENCE</scope>
    <source>
        <strain evidence="2">MF-1</strain>
    </source>
</reference>
<keyword evidence="3" id="KW-1185">Reference proteome</keyword>
<organism evidence="2 3">
    <name type="scientific">Austropuccinia psidii MF-1</name>
    <dbReference type="NCBI Taxonomy" id="1389203"/>
    <lineage>
        <taxon>Eukaryota</taxon>
        <taxon>Fungi</taxon>
        <taxon>Dikarya</taxon>
        <taxon>Basidiomycota</taxon>
        <taxon>Pucciniomycotina</taxon>
        <taxon>Pucciniomycetes</taxon>
        <taxon>Pucciniales</taxon>
        <taxon>Sphaerophragmiaceae</taxon>
        <taxon>Austropuccinia</taxon>
    </lineage>
</organism>
<protein>
    <submittedName>
        <fullName evidence="2">Uncharacterized protein</fullName>
    </submittedName>
</protein>